<comment type="caution">
    <text evidence="4">The sequence shown here is derived from an EMBL/GenBank/DDBJ whole genome shotgun (WGS) entry which is preliminary data.</text>
</comment>
<evidence type="ECO:0000256" key="2">
    <source>
        <dbReference type="ARBA" id="ARBA00022980"/>
    </source>
</evidence>
<dbReference type="Gene3D" id="2.40.50.100">
    <property type="match status" value="1"/>
</dbReference>
<dbReference type="PRINTS" id="PR00063">
    <property type="entry name" value="RIBOSOMALL27"/>
</dbReference>
<dbReference type="Pfam" id="PF01016">
    <property type="entry name" value="Ribosomal_L27"/>
    <property type="match status" value="1"/>
</dbReference>
<evidence type="ECO:0008006" key="6">
    <source>
        <dbReference type="Google" id="ProtNLM"/>
    </source>
</evidence>
<accession>A0AAV9IEL0</accession>
<dbReference type="GO" id="GO:0006412">
    <property type="term" value="P:translation"/>
    <property type="evidence" value="ECO:0007669"/>
    <property type="project" value="InterPro"/>
</dbReference>
<gene>
    <name evidence="4" type="ORF">GAYE_SCF15G3600</name>
</gene>
<dbReference type="InterPro" id="IPR001684">
    <property type="entry name" value="Ribosomal_bL27"/>
</dbReference>
<reference evidence="4 5" key="1">
    <citation type="submission" date="2022-07" db="EMBL/GenBank/DDBJ databases">
        <title>Genome-wide signatures of adaptation to extreme environments.</title>
        <authorList>
            <person name="Cho C.H."/>
            <person name="Yoon H.S."/>
        </authorList>
    </citation>
    <scope>NUCLEOTIDE SEQUENCE [LARGE SCALE GENOMIC DNA]</scope>
    <source>
        <strain evidence="4 5">108.79 E11</strain>
    </source>
</reference>
<protein>
    <recommendedName>
        <fullName evidence="6">Ribosomal protein L27</fullName>
    </recommendedName>
</protein>
<keyword evidence="5" id="KW-1185">Reference proteome</keyword>
<evidence type="ECO:0000313" key="5">
    <source>
        <dbReference type="Proteomes" id="UP001300502"/>
    </source>
</evidence>
<organism evidence="4 5">
    <name type="scientific">Galdieria yellowstonensis</name>
    <dbReference type="NCBI Taxonomy" id="3028027"/>
    <lineage>
        <taxon>Eukaryota</taxon>
        <taxon>Rhodophyta</taxon>
        <taxon>Bangiophyceae</taxon>
        <taxon>Galdieriales</taxon>
        <taxon>Galdieriaceae</taxon>
        <taxon>Galdieria</taxon>
    </lineage>
</organism>
<evidence type="ECO:0000256" key="3">
    <source>
        <dbReference type="ARBA" id="ARBA00023274"/>
    </source>
</evidence>
<evidence type="ECO:0000256" key="1">
    <source>
        <dbReference type="ARBA" id="ARBA00010797"/>
    </source>
</evidence>
<evidence type="ECO:0000313" key="4">
    <source>
        <dbReference type="EMBL" id="KAK4525691.1"/>
    </source>
</evidence>
<dbReference type="AlphaFoldDB" id="A0AAV9IEL0"/>
<dbReference type="EMBL" id="JANCYU010000032">
    <property type="protein sequence ID" value="KAK4525691.1"/>
    <property type="molecule type" value="Genomic_DNA"/>
</dbReference>
<comment type="similarity">
    <text evidence="1">Belongs to the bacterial ribosomal protein bL27 family.</text>
</comment>
<dbReference type="Proteomes" id="UP001300502">
    <property type="component" value="Unassembled WGS sequence"/>
</dbReference>
<dbReference type="GO" id="GO:0003735">
    <property type="term" value="F:structural constituent of ribosome"/>
    <property type="evidence" value="ECO:0007669"/>
    <property type="project" value="InterPro"/>
</dbReference>
<proteinExistence type="inferred from homology"/>
<dbReference type="SUPFAM" id="SSF110324">
    <property type="entry name" value="Ribosomal L27 protein-like"/>
    <property type="match status" value="1"/>
</dbReference>
<keyword evidence="2" id="KW-0689">Ribosomal protein</keyword>
<dbReference type="PANTHER" id="PTHR15893:SF0">
    <property type="entry name" value="LARGE RIBOSOMAL SUBUNIT PROTEIN BL27M"/>
    <property type="match status" value="1"/>
</dbReference>
<keyword evidence="3" id="KW-0687">Ribonucleoprotein</keyword>
<name>A0AAV9IEL0_9RHOD</name>
<sequence length="153" mass="17583">MAWNCFRETGKNCFRQLVRYGNVWSIQPSWIPVRGLRGSTKGNRRDTNTGPKYTQGKKVVVSQILVRQTGTRFLPGYGIGVGRDFTLYALHPGRLIFEKIRDKNGRKRTVVHVITEEDYMTMQQKRLQKIVDNAKTLGGILESIEKQQVSLEK</sequence>
<dbReference type="PANTHER" id="PTHR15893">
    <property type="entry name" value="RIBOSOMAL PROTEIN L27"/>
    <property type="match status" value="1"/>
</dbReference>
<dbReference type="GO" id="GO:0005762">
    <property type="term" value="C:mitochondrial large ribosomal subunit"/>
    <property type="evidence" value="ECO:0007669"/>
    <property type="project" value="TreeGrafter"/>
</dbReference>